<comment type="caution">
    <text evidence="1">The sequence shown here is derived from an EMBL/GenBank/DDBJ whole genome shotgun (WGS) entry which is preliminary data.</text>
</comment>
<reference evidence="1 2" key="1">
    <citation type="submission" date="2015-11" db="EMBL/GenBank/DDBJ databases">
        <title>Draft genome sequence of Agrobacterium sp. R89-1.</title>
        <authorList>
            <person name="Zahradnik J."/>
            <person name="Kyslikova E."/>
            <person name="Palyzova A."/>
            <person name="Kyslik P."/>
        </authorList>
    </citation>
    <scope>NUCLEOTIDE SEQUENCE [LARGE SCALE GENOMIC DNA]</scope>
    <source>
        <strain evidence="1 2">R89-1</strain>
    </source>
</reference>
<proteinExistence type="predicted"/>
<accession>A0A135P6I7</accession>
<name>A0A135P6I7_9HYPH</name>
<sequence length="77" mass="8300">MNSLRLNVDREIPSALSTDLETMPAPVVSELQMVRENDGISAALFSIAENGDLGDRAVVNLLSARGQTDIKFDLSNP</sequence>
<dbReference type="AlphaFoldDB" id="A0A135P6I7"/>
<dbReference type="EMBL" id="LNUW01000009">
    <property type="protein sequence ID" value="KXG87044.1"/>
    <property type="molecule type" value="Genomic_DNA"/>
</dbReference>
<gene>
    <name evidence="1" type="ORF">ATO67_21150</name>
</gene>
<protein>
    <submittedName>
        <fullName evidence="1">Uncharacterized protein</fullName>
    </submittedName>
</protein>
<keyword evidence="2" id="KW-1185">Reference proteome</keyword>
<evidence type="ECO:0000313" key="2">
    <source>
        <dbReference type="Proteomes" id="UP000070498"/>
    </source>
</evidence>
<evidence type="ECO:0000313" key="1">
    <source>
        <dbReference type="EMBL" id="KXG87044.1"/>
    </source>
</evidence>
<dbReference type="Proteomes" id="UP000070498">
    <property type="component" value="Unassembled WGS sequence"/>
</dbReference>
<organism evidence="1 2">
    <name type="scientific">Agrobacterium bohemicum</name>
    <dbReference type="NCBI Taxonomy" id="2052828"/>
    <lineage>
        <taxon>Bacteria</taxon>
        <taxon>Pseudomonadati</taxon>
        <taxon>Pseudomonadota</taxon>
        <taxon>Alphaproteobacteria</taxon>
        <taxon>Hyphomicrobiales</taxon>
        <taxon>Rhizobiaceae</taxon>
        <taxon>Rhizobium/Agrobacterium group</taxon>
        <taxon>Agrobacterium</taxon>
    </lineage>
</organism>